<reference evidence="2 3" key="1">
    <citation type="submission" date="2024-01" db="EMBL/GenBank/DDBJ databases">
        <title>A telomere-to-telomere, gap-free genome of sweet tea (Lithocarpus litseifolius).</title>
        <authorList>
            <person name="Zhou J."/>
        </authorList>
    </citation>
    <scope>NUCLEOTIDE SEQUENCE [LARGE SCALE GENOMIC DNA]</scope>
    <source>
        <strain evidence="2">Zhou-2022a</strain>
        <tissue evidence="2">Leaf</tissue>
    </source>
</reference>
<name>A0AAW2DJR8_9ROSI</name>
<comment type="caution">
    <text evidence="2">The sequence shown here is derived from an EMBL/GenBank/DDBJ whole genome shotgun (WGS) entry which is preliminary data.</text>
</comment>
<dbReference type="Proteomes" id="UP001459277">
    <property type="component" value="Unassembled WGS sequence"/>
</dbReference>
<evidence type="ECO:0000256" key="1">
    <source>
        <dbReference type="SAM" id="MobiDB-lite"/>
    </source>
</evidence>
<dbReference type="EMBL" id="JAZDWU010000002">
    <property type="protein sequence ID" value="KAL0010661.1"/>
    <property type="molecule type" value="Genomic_DNA"/>
</dbReference>
<protein>
    <submittedName>
        <fullName evidence="2">Uncharacterized protein</fullName>
    </submittedName>
</protein>
<organism evidence="2 3">
    <name type="scientific">Lithocarpus litseifolius</name>
    <dbReference type="NCBI Taxonomy" id="425828"/>
    <lineage>
        <taxon>Eukaryota</taxon>
        <taxon>Viridiplantae</taxon>
        <taxon>Streptophyta</taxon>
        <taxon>Embryophyta</taxon>
        <taxon>Tracheophyta</taxon>
        <taxon>Spermatophyta</taxon>
        <taxon>Magnoliopsida</taxon>
        <taxon>eudicotyledons</taxon>
        <taxon>Gunneridae</taxon>
        <taxon>Pentapetalae</taxon>
        <taxon>rosids</taxon>
        <taxon>fabids</taxon>
        <taxon>Fagales</taxon>
        <taxon>Fagaceae</taxon>
        <taxon>Lithocarpus</taxon>
    </lineage>
</organism>
<dbReference type="AlphaFoldDB" id="A0AAW2DJR8"/>
<proteinExistence type="predicted"/>
<evidence type="ECO:0000313" key="3">
    <source>
        <dbReference type="Proteomes" id="UP001459277"/>
    </source>
</evidence>
<keyword evidence="3" id="KW-1185">Reference proteome</keyword>
<feature type="region of interest" description="Disordered" evidence="1">
    <location>
        <begin position="180"/>
        <end position="207"/>
    </location>
</feature>
<accession>A0AAW2DJR8</accession>
<gene>
    <name evidence="2" type="ORF">SO802_005769</name>
</gene>
<sequence>MGGSRCFCIESKIFQLVVEEGGWYFSVRIFDRSRYFMKSVFMSKNAAQWLLKSTEQIAVGISPKYFYTFREGDVAYTLQRSFNSFGLFLLLTELKVGGSRRSIIIPEGRAKNGWMVFGLELRKMLEPENYANGGFGQLKFVAQLHKDKSGVQPFKTCTDSVRGHQVQVRGRIQSNLLSAHDKRNMQLGDNRGERQNPVMVQRRAYRR</sequence>
<feature type="compositionally biased region" description="Basic and acidic residues" evidence="1">
    <location>
        <begin position="180"/>
        <end position="194"/>
    </location>
</feature>
<evidence type="ECO:0000313" key="2">
    <source>
        <dbReference type="EMBL" id="KAL0010661.1"/>
    </source>
</evidence>